<name>A0A8J6U2A3_9FLAO</name>
<dbReference type="Proteomes" id="UP000652681">
    <property type="component" value="Unassembled WGS sequence"/>
</dbReference>
<evidence type="ECO:0000313" key="2">
    <source>
        <dbReference type="Proteomes" id="UP000652681"/>
    </source>
</evidence>
<protein>
    <submittedName>
        <fullName evidence="1">Uncharacterized protein</fullName>
    </submittedName>
</protein>
<evidence type="ECO:0000313" key="1">
    <source>
        <dbReference type="EMBL" id="MBC9812565.1"/>
    </source>
</evidence>
<keyword evidence="2" id="KW-1185">Reference proteome</keyword>
<reference evidence="1" key="1">
    <citation type="submission" date="2020-09" db="EMBL/GenBank/DDBJ databases">
        <title>Taishania pollutisoli gen. nov., sp. nov., Isolated from Tetrabromobisphenol A-Contaminated Soil.</title>
        <authorList>
            <person name="Chen Q."/>
        </authorList>
    </citation>
    <scope>NUCLEOTIDE SEQUENCE</scope>
    <source>
        <strain evidence="1">CZZ-1</strain>
    </source>
</reference>
<accession>A0A8J6U2A3</accession>
<dbReference type="EMBL" id="JACVEL010000004">
    <property type="protein sequence ID" value="MBC9812565.1"/>
    <property type="molecule type" value="Genomic_DNA"/>
</dbReference>
<proteinExistence type="predicted"/>
<dbReference type="AlphaFoldDB" id="A0A8J6U2A3"/>
<gene>
    <name evidence="1" type="ORF">H9Y05_08795</name>
</gene>
<organism evidence="1 2">
    <name type="scientific">Taishania pollutisoli</name>
    <dbReference type="NCBI Taxonomy" id="2766479"/>
    <lineage>
        <taxon>Bacteria</taxon>
        <taxon>Pseudomonadati</taxon>
        <taxon>Bacteroidota</taxon>
        <taxon>Flavobacteriia</taxon>
        <taxon>Flavobacteriales</taxon>
        <taxon>Crocinitomicaceae</taxon>
        <taxon>Taishania</taxon>
    </lineage>
</organism>
<comment type="caution">
    <text evidence="1">The sequence shown here is derived from an EMBL/GenBank/DDBJ whole genome shotgun (WGS) entry which is preliminary data.</text>
</comment>
<sequence>MFYRVKKYDKTYKNMFVLDSDLDLTSLKSRTEIEDCAKRGYEPFSNDVTHITSQDVTCKSMGGKKRHSDIIEI</sequence>
<dbReference type="RefSeq" id="WP_216714060.1">
    <property type="nucleotide sequence ID" value="NZ_JACVEL010000004.1"/>
</dbReference>